<evidence type="ECO:0000313" key="2">
    <source>
        <dbReference type="Proteomes" id="UP000244005"/>
    </source>
</evidence>
<name>A0A2R6W6A7_MARPO</name>
<accession>A0A2R6W6A7</accession>
<evidence type="ECO:0000313" key="1">
    <source>
        <dbReference type="EMBL" id="PTQ29383.1"/>
    </source>
</evidence>
<protein>
    <submittedName>
        <fullName evidence="1">Uncharacterized protein</fullName>
    </submittedName>
</protein>
<dbReference type="AlphaFoldDB" id="A0A2R6W6A7"/>
<gene>
    <name evidence="1" type="ORF">MARPO_0142s0014</name>
</gene>
<reference evidence="2" key="1">
    <citation type="journal article" date="2017" name="Cell">
        <title>Insights into land plant evolution garnered from the Marchantia polymorpha genome.</title>
        <authorList>
            <person name="Bowman J.L."/>
            <person name="Kohchi T."/>
            <person name="Yamato K.T."/>
            <person name="Jenkins J."/>
            <person name="Shu S."/>
            <person name="Ishizaki K."/>
            <person name="Yamaoka S."/>
            <person name="Nishihama R."/>
            <person name="Nakamura Y."/>
            <person name="Berger F."/>
            <person name="Adam C."/>
            <person name="Aki S.S."/>
            <person name="Althoff F."/>
            <person name="Araki T."/>
            <person name="Arteaga-Vazquez M.A."/>
            <person name="Balasubrmanian S."/>
            <person name="Barry K."/>
            <person name="Bauer D."/>
            <person name="Boehm C.R."/>
            <person name="Briginshaw L."/>
            <person name="Caballero-Perez J."/>
            <person name="Catarino B."/>
            <person name="Chen F."/>
            <person name="Chiyoda S."/>
            <person name="Chovatia M."/>
            <person name="Davies K.M."/>
            <person name="Delmans M."/>
            <person name="Demura T."/>
            <person name="Dierschke T."/>
            <person name="Dolan L."/>
            <person name="Dorantes-Acosta A.E."/>
            <person name="Eklund D.M."/>
            <person name="Florent S.N."/>
            <person name="Flores-Sandoval E."/>
            <person name="Fujiyama A."/>
            <person name="Fukuzawa H."/>
            <person name="Galik B."/>
            <person name="Grimanelli D."/>
            <person name="Grimwood J."/>
            <person name="Grossniklaus U."/>
            <person name="Hamada T."/>
            <person name="Haseloff J."/>
            <person name="Hetherington A.J."/>
            <person name="Higo A."/>
            <person name="Hirakawa Y."/>
            <person name="Hundley H.N."/>
            <person name="Ikeda Y."/>
            <person name="Inoue K."/>
            <person name="Inoue S.I."/>
            <person name="Ishida S."/>
            <person name="Jia Q."/>
            <person name="Kakita M."/>
            <person name="Kanazawa T."/>
            <person name="Kawai Y."/>
            <person name="Kawashima T."/>
            <person name="Kennedy M."/>
            <person name="Kinose K."/>
            <person name="Kinoshita T."/>
            <person name="Kohara Y."/>
            <person name="Koide E."/>
            <person name="Komatsu K."/>
            <person name="Kopischke S."/>
            <person name="Kubo M."/>
            <person name="Kyozuka J."/>
            <person name="Lagercrantz U."/>
            <person name="Lin S.S."/>
            <person name="Lindquist E."/>
            <person name="Lipzen A.M."/>
            <person name="Lu C.W."/>
            <person name="De Luna E."/>
            <person name="Martienssen R.A."/>
            <person name="Minamino N."/>
            <person name="Mizutani M."/>
            <person name="Mizutani M."/>
            <person name="Mochizuki N."/>
            <person name="Monte I."/>
            <person name="Mosher R."/>
            <person name="Nagasaki H."/>
            <person name="Nakagami H."/>
            <person name="Naramoto S."/>
            <person name="Nishitani K."/>
            <person name="Ohtani M."/>
            <person name="Okamoto T."/>
            <person name="Okumura M."/>
            <person name="Phillips J."/>
            <person name="Pollak B."/>
            <person name="Reinders A."/>
            <person name="Rovekamp M."/>
            <person name="Sano R."/>
            <person name="Sawa S."/>
            <person name="Schmid M.W."/>
            <person name="Shirakawa M."/>
            <person name="Solano R."/>
            <person name="Spunde A."/>
            <person name="Suetsugu N."/>
            <person name="Sugano S."/>
            <person name="Sugiyama A."/>
            <person name="Sun R."/>
            <person name="Suzuki Y."/>
            <person name="Takenaka M."/>
            <person name="Takezawa D."/>
            <person name="Tomogane H."/>
            <person name="Tsuzuki M."/>
            <person name="Ueda T."/>
            <person name="Umeda M."/>
            <person name="Ward J.M."/>
            <person name="Watanabe Y."/>
            <person name="Yazaki K."/>
            <person name="Yokoyama R."/>
            <person name="Yoshitake Y."/>
            <person name="Yotsui I."/>
            <person name="Zachgo S."/>
            <person name="Schmutz J."/>
        </authorList>
    </citation>
    <scope>NUCLEOTIDE SEQUENCE [LARGE SCALE GENOMIC DNA]</scope>
    <source>
        <strain evidence="2">Tak-1</strain>
    </source>
</reference>
<organism evidence="1 2">
    <name type="scientific">Marchantia polymorpha</name>
    <name type="common">Common liverwort</name>
    <name type="synonym">Marchantia aquatica</name>
    <dbReference type="NCBI Taxonomy" id="3197"/>
    <lineage>
        <taxon>Eukaryota</taxon>
        <taxon>Viridiplantae</taxon>
        <taxon>Streptophyta</taxon>
        <taxon>Embryophyta</taxon>
        <taxon>Marchantiophyta</taxon>
        <taxon>Marchantiopsida</taxon>
        <taxon>Marchantiidae</taxon>
        <taxon>Marchantiales</taxon>
        <taxon>Marchantiaceae</taxon>
        <taxon>Marchantia</taxon>
    </lineage>
</organism>
<dbReference type="EMBL" id="KZ772947">
    <property type="protein sequence ID" value="PTQ29383.1"/>
    <property type="molecule type" value="Genomic_DNA"/>
</dbReference>
<sequence>MSLATSYRSLSNLRFRRDMKGSWGSKMTTMKKRKVAGAKNLGGLNFILFQVTSAHSMRGR</sequence>
<keyword evidence="2" id="KW-1185">Reference proteome</keyword>
<proteinExistence type="predicted"/>
<dbReference type="Proteomes" id="UP000244005">
    <property type="component" value="Unassembled WGS sequence"/>
</dbReference>